<dbReference type="Proteomes" id="UP001155660">
    <property type="component" value="Chromosome A8"/>
</dbReference>
<dbReference type="Proteomes" id="UP000694700">
    <property type="component" value="Unplaced"/>
</dbReference>
<proteinExistence type="predicted"/>
<evidence type="ECO:0000256" key="2">
    <source>
        <dbReference type="SAM" id="MobiDB-lite"/>
    </source>
</evidence>
<dbReference type="Proteomes" id="UP000694427">
    <property type="component" value="Unplaced"/>
</dbReference>
<protein>
    <submittedName>
        <fullName evidence="3 6">Coiled-coil domain-containing protein 112</fullName>
    </submittedName>
</protein>
<feature type="region of interest" description="Disordered" evidence="2">
    <location>
        <begin position="392"/>
        <end position="436"/>
    </location>
</feature>
<accession>A0A8C1DRG6</accession>
<evidence type="ECO:0000313" key="3">
    <source>
        <dbReference type="Ensembl" id="ENSCCRP00015058685.1"/>
    </source>
</evidence>
<keyword evidence="1" id="KW-0175">Coiled coil</keyword>
<dbReference type="KEGG" id="ccar:109089284"/>
<feature type="region of interest" description="Disordered" evidence="2">
    <location>
        <begin position="292"/>
        <end position="314"/>
    </location>
</feature>
<evidence type="ECO:0000313" key="5">
    <source>
        <dbReference type="Proteomes" id="UP000694700"/>
    </source>
</evidence>
<gene>
    <name evidence="3 6" type="primary">LOC109089284</name>
</gene>
<evidence type="ECO:0000313" key="6">
    <source>
        <dbReference type="RefSeq" id="XP_018958953.2"/>
    </source>
</evidence>
<dbReference type="PANTHER" id="PTHR21549">
    <property type="entry name" value="MUTATED IN BLADDER CANCER 1"/>
    <property type="match status" value="1"/>
</dbReference>
<dbReference type="GeneID" id="109089284"/>
<organism evidence="3 5">
    <name type="scientific">Cyprinus carpio</name>
    <name type="common">Common carp</name>
    <dbReference type="NCBI Taxonomy" id="7962"/>
    <lineage>
        <taxon>Eukaryota</taxon>
        <taxon>Metazoa</taxon>
        <taxon>Chordata</taxon>
        <taxon>Craniata</taxon>
        <taxon>Vertebrata</taxon>
        <taxon>Euteleostomi</taxon>
        <taxon>Actinopterygii</taxon>
        <taxon>Neopterygii</taxon>
        <taxon>Teleostei</taxon>
        <taxon>Ostariophysi</taxon>
        <taxon>Cypriniformes</taxon>
        <taxon>Cyprinidae</taxon>
        <taxon>Cyprininae</taxon>
        <taxon>Cyprinus</taxon>
    </lineage>
</organism>
<dbReference type="Ensembl" id="ENSCCRT00010093825.1">
    <property type="protein sequence ID" value="ENSCCRP00010084592.1"/>
    <property type="gene ID" value="ENSCCRG00010036925.1"/>
</dbReference>
<dbReference type="OrthoDB" id="2152435at2759"/>
<dbReference type="PANTHER" id="PTHR21549:SF0">
    <property type="entry name" value="COILED-COIL DOMAIN-CONTAINING PROTEIN 112"/>
    <property type="match status" value="1"/>
</dbReference>
<dbReference type="InterPro" id="IPR039902">
    <property type="entry name" value="CCDC148/CCDC112"/>
</dbReference>
<name>A0A8C1DRG6_CYPCA</name>
<accession>A0A8C1AID3</accession>
<dbReference type="Ensembl" id="ENSCCRT00015060619.1">
    <property type="protein sequence ID" value="ENSCCRP00015058685.1"/>
    <property type="gene ID" value="ENSCCRG00015024081.1"/>
</dbReference>
<evidence type="ECO:0000256" key="1">
    <source>
        <dbReference type="ARBA" id="ARBA00023054"/>
    </source>
</evidence>
<dbReference type="OMA" id="HRAVPAW"/>
<dbReference type="RefSeq" id="XP_018958953.2">
    <property type="nucleotide sequence ID" value="XM_019103408.2"/>
</dbReference>
<dbReference type="AlphaFoldDB" id="A0A8C1DRG6"/>
<evidence type="ECO:0000313" key="4">
    <source>
        <dbReference type="Proteomes" id="UP000694427"/>
    </source>
</evidence>
<sequence>MLLKHERIPNGSERPCISVRHKSLPWQQFKQSLRTERLQMIDACDKRSILGSRATDRMSVADFLREAEALRRLLFKEERAAGPRALTELRDHMNAQLRADIMKVQQQLQKLKNGVFRFQEQLMDVRPSPDVIDKLKETMTDIENSISVFKDTQHQSFEELLKEERTFSQEICAFEKKMDSWSLPVKAEVRRPRSDEKSDWRNLPPELTALQTFLQQTGGRHGGWDEFDHHSFLKVWTKHGGKPSFRREARLYLPGRTEEDVRLHEEWFVELRRLQERQREAIRKWRASKRREHELQRDRDEEPQEDEARRLLKQEEQRREESERLEAWRRHRTQQREEERQQRLRDQILQRRRAQEERRRQLELKLLVEAHARQKKEQEELRLLEEEAQEQAERQERQRQAAEGIRRFQERDSRRLEEKLQEKQSKEEEQSERLRTLDKLKEKVEAEVSRDPSRLWKLTKVWEERTKEIGPSGTGPMFQIFRRAVPSWRQDS</sequence>
<reference evidence="3" key="2">
    <citation type="submission" date="2025-05" db="UniProtKB">
        <authorList>
            <consortium name="Ensembl"/>
        </authorList>
    </citation>
    <scope>IDENTIFICATION</scope>
</reference>
<keyword evidence="4" id="KW-1185">Reference proteome</keyword>
<reference evidence="6" key="1">
    <citation type="submission" date="2025-04" db="UniProtKB">
        <authorList>
            <consortium name="RefSeq"/>
        </authorList>
    </citation>
    <scope>IDENTIFICATION</scope>
    <source>
        <tissue evidence="6">Muscle</tissue>
    </source>
</reference>